<dbReference type="AlphaFoldDB" id="A0A508XAH8"/>
<dbReference type="Proteomes" id="UP000507954">
    <property type="component" value="Unassembled WGS sequence"/>
</dbReference>
<proteinExistence type="predicted"/>
<evidence type="ECO:0000313" key="1">
    <source>
        <dbReference type="EMBL" id="VTZ65183.1"/>
    </source>
</evidence>
<name>A0A508XAH8_9HYPH</name>
<sequence>MNDGDLTWRPSAARLHREKQPVSGRFASCYLSILTAINATDAFWRNIRLEEIEVTSPLLYSP</sequence>
<gene>
    <name evidence="1" type="ORF">EMEDMD4_790207</name>
</gene>
<dbReference type="EMBL" id="CABFNB010000149">
    <property type="protein sequence ID" value="VTZ65183.1"/>
    <property type="molecule type" value="Genomic_DNA"/>
</dbReference>
<organism evidence="1">
    <name type="scientific">Sinorhizobium medicae</name>
    <dbReference type="NCBI Taxonomy" id="110321"/>
    <lineage>
        <taxon>Bacteria</taxon>
        <taxon>Pseudomonadati</taxon>
        <taxon>Pseudomonadota</taxon>
        <taxon>Alphaproteobacteria</taxon>
        <taxon>Hyphomicrobiales</taxon>
        <taxon>Rhizobiaceae</taxon>
        <taxon>Sinorhizobium/Ensifer group</taxon>
        <taxon>Sinorhizobium</taxon>
    </lineage>
</organism>
<reference evidence="1" key="1">
    <citation type="submission" date="2019-06" db="EMBL/GenBank/DDBJ databases">
        <authorList>
            <person name="Le Quere A."/>
            <person name="Colella S."/>
        </authorList>
    </citation>
    <scope>NUCLEOTIDE SEQUENCE</scope>
    <source>
        <strain evidence="1">EmedicaeMD41</strain>
    </source>
</reference>
<protein>
    <submittedName>
        <fullName evidence="1">Uncharacterized protein</fullName>
    </submittedName>
</protein>
<accession>A0A508XAH8</accession>